<dbReference type="Proteomes" id="UP000632125">
    <property type="component" value="Unassembled WGS sequence"/>
</dbReference>
<name>A0A927CMY7_9BACL</name>
<gene>
    <name evidence="9" type="ORF">IDH41_09415</name>
</gene>
<dbReference type="SUPFAM" id="SSF142764">
    <property type="entry name" value="YgbK-like"/>
    <property type="match status" value="1"/>
</dbReference>
<dbReference type="RefSeq" id="WP_190860374.1">
    <property type="nucleotide sequence ID" value="NZ_JACXIY010000012.1"/>
</dbReference>
<evidence type="ECO:0000256" key="2">
    <source>
        <dbReference type="ARBA" id="ARBA00022679"/>
    </source>
</evidence>
<dbReference type="EMBL" id="JACXIY010000012">
    <property type="protein sequence ID" value="MBD2868796.1"/>
    <property type="molecule type" value="Genomic_DNA"/>
</dbReference>
<dbReference type="GO" id="GO:0005524">
    <property type="term" value="F:ATP binding"/>
    <property type="evidence" value="ECO:0007669"/>
    <property type="project" value="UniProtKB-KW"/>
</dbReference>
<evidence type="ECO:0000256" key="5">
    <source>
        <dbReference type="ARBA" id="ARBA00022840"/>
    </source>
</evidence>
<dbReference type="Pfam" id="PF17042">
    <property type="entry name" value="NBD_C"/>
    <property type="match status" value="1"/>
</dbReference>
<sequence length="444" mass="47559">MIGVVADDITGAGDIGIMFAKADWETHVYPLRDAAEASGRAGARPDVLIIDTNSRLDRPEEAYAKAYEATKRLVEAGCGTFYNKTCSVFRGNVGAEFDAMLDALGASFALVVLGFPKTGRTTLGGIHYVRGARLEESEFRHDPVHPMNRSDLVGILQAQTARKVDRIDIGVVEEGSEALRRAIAERKAACGYLIVDVRDQASLRIIAEAAKDEPVLCGSSALAEELAALNRADAPALGTFPLAADAGTPRPPDPARAGRGSVLCAAGSLMPQTAAQTRYLREKGVPAIELDSLLLLDPKRSAEHLREVADEAARRLEAGEDVLVFASNRQEKIAETKRLALLQGMDNTEVSRVVSEALSETVRAVCGRTGQRHLVVAGGETSAAVCGKLGISAFRIRKEIEPGLPSCESLEPGRRLFVLKSGSFGGEDFLWKAMEHLKKEGGRT</sequence>
<dbReference type="InterPro" id="IPR031475">
    <property type="entry name" value="NBD_C"/>
</dbReference>
<reference evidence="9" key="1">
    <citation type="submission" date="2020-09" db="EMBL/GenBank/DDBJ databases">
        <title>A novel bacterium of genus Paenibacillus, isolated from South China Sea.</title>
        <authorList>
            <person name="Huang H."/>
            <person name="Mo K."/>
            <person name="Hu Y."/>
        </authorList>
    </citation>
    <scope>NUCLEOTIDE SEQUENCE</scope>
    <source>
        <strain evidence="9">IB182493</strain>
    </source>
</reference>
<feature type="domain" description="Four-carbon acid sugar kinase nucleotide binding" evidence="8">
    <location>
        <begin position="263"/>
        <end position="430"/>
    </location>
</feature>
<dbReference type="Gene3D" id="3.40.50.10840">
    <property type="entry name" value="Putative sugar-binding, N-terminal domain"/>
    <property type="match status" value="1"/>
</dbReference>
<evidence type="ECO:0000256" key="1">
    <source>
        <dbReference type="ARBA" id="ARBA00005715"/>
    </source>
</evidence>
<dbReference type="Pfam" id="PF07005">
    <property type="entry name" value="SBD_N"/>
    <property type="match status" value="1"/>
</dbReference>
<proteinExistence type="inferred from homology"/>
<evidence type="ECO:0000313" key="10">
    <source>
        <dbReference type="Proteomes" id="UP000632125"/>
    </source>
</evidence>
<dbReference type="GO" id="GO:0016301">
    <property type="term" value="F:kinase activity"/>
    <property type="evidence" value="ECO:0007669"/>
    <property type="project" value="UniProtKB-KW"/>
</dbReference>
<dbReference type="InterPro" id="IPR010737">
    <property type="entry name" value="4-carb_acid_sugar_kinase_N"/>
</dbReference>
<dbReference type="Gene3D" id="3.40.980.20">
    <property type="entry name" value="Four-carbon acid sugar kinase, nucleotide binding domain"/>
    <property type="match status" value="1"/>
</dbReference>
<keyword evidence="3" id="KW-0547">Nucleotide-binding</keyword>
<dbReference type="AlphaFoldDB" id="A0A927CMY7"/>
<organism evidence="9 10">
    <name type="scientific">Paenibacillus arenilitoris</name>
    <dbReference type="NCBI Taxonomy" id="2772299"/>
    <lineage>
        <taxon>Bacteria</taxon>
        <taxon>Bacillati</taxon>
        <taxon>Bacillota</taxon>
        <taxon>Bacilli</taxon>
        <taxon>Bacillales</taxon>
        <taxon>Paenibacillaceae</taxon>
        <taxon>Paenibacillus</taxon>
    </lineage>
</organism>
<keyword evidence="6" id="KW-0119">Carbohydrate metabolism</keyword>
<evidence type="ECO:0000256" key="6">
    <source>
        <dbReference type="ARBA" id="ARBA00023277"/>
    </source>
</evidence>
<keyword evidence="10" id="KW-1185">Reference proteome</keyword>
<evidence type="ECO:0000259" key="7">
    <source>
        <dbReference type="Pfam" id="PF07005"/>
    </source>
</evidence>
<evidence type="ECO:0000313" key="9">
    <source>
        <dbReference type="EMBL" id="MBD2868796.1"/>
    </source>
</evidence>
<evidence type="ECO:0000259" key="8">
    <source>
        <dbReference type="Pfam" id="PF17042"/>
    </source>
</evidence>
<protein>
    <submittedName>
        <fullName evidence="9">Four-carbon acid sugar kinase family protein</fullName>
    </submittedName>
</protein>
<keyword evidence="5" id="KW-0067">ATP-binding</keyword>
<feature type="domain" description="Four-carbon acid sugar kinase N-terminal" evidence="7">
    <location>
        <begin position="2"/>
        <end position="226"/>
    </location>
</feature>
<accession>A0A927CMY7</accession>
<dbReference type="InterPro" id="IPR037051">
    <property type="entry name" value="4-carb_acid_sugar_kinase_N_sf"/>
</dbReference>
<evidence type="ECO:0000256" key="3">
    <source>
        <dbReference type="ARBA" id="ARBA00022741"/>
    </source>
</evidence>
<dbReference type="InterPro" id="IPR042213">
    <property type="entry name" value="NBD_C_sf"/>
</dbReference>
<evidence type="ECO:0000256" key="4">
    <source>
        <dbReference type="ARBA" id="ARBA00022777"/>
    </source>
</evidence>
<keyword evidence="2" id="KW-0808">Transferase</keyword>
<keyword evidence="4 9" id="KW-0418">Kinase</keyword>
<comment type="similarity">
    <text evidence="1">Belongs to the four-carbon acid sugar kinase family.</text>
</comment>
<comment type="caution">
    <text evidence="9">The sequence shown here is derived from an EMBL/GenBank/DDBJ whole genome shotgun (WGS) entry which is preliminary data.</text>
</comment>